<dbReference type="AlphaFoldDB" id="A0A8S3S2C6"/>
<organism evidence="2 3">
    <name type="scientific">Mytilus edulis</name>
    <name type="common">Blue mussel</name>
    <dbReference type="NCBI Taxonomy" id="6550"/>
    <lineage>
        <taxon>Eukaryota</taxon>
        <taxon>Metazoa</taxon>
        <taxon>Spiralia</taxon>
        <taxon>Lophotrochozoa</taxon>
        <taxon>Mollusca</taxon>
        <taxon>Bivalvia</taxon>
        <taxon>Autobranchia</taxon>
        <taxon>Pteriomorphia</taxon>
        <taxon>Mytilida</taxon>
        <taxon>Mytiloidea</taxon>
        <taxon>Mytilidae</taxon>
        <taxon>Mytilinae</taxon>
        <taxon>Mytilus</taxon>
    </lineage>
</organism>
<name>A0A8S3S2C6_MYTED</name>
<dbReference type="Gene3D" id="3.30.70.1820">
    <property type="entry name" value="L1 transposable element, RRM domain"/>
    <property type="match status" value="1"/>
</dbReference>
<accession>A0A8S3S2C6</accession>
<reference evidence="2" key="1">
    <citation type="submission" date="2021-03" db="EMBL/GenBank/DDBJ databases">
        <authorList>
            <person name="Bekaert M."/>
        </authorList>
    </citation>
    <scope>NUCLEOTIDE SEQUENCE</scope>
</reference>
<dbReference type="OrthoDB" id="6079384at2759"/>
<keyword evidence="3" id="KW-1185">Reference proteome</keyword>
<feature type="compositionally biased region" description="Low complexity" evidence="1">
    <location>
        <begin position="31"/>
        <end position="40"/>
    </location>
</feature>
<protein>
    <submittedName>
        <fullName evidence="2">Uncharacterized protein</fullName>
    </submittedName>
</protein>
<comment type="caution">
    <text evidence="2">The sequence shown here is derived from an EMBL/GenBank/DDBJ whole genome shotgun (WGS) entry which is preliminary data.</text>
</comment>
<sequence length="400" mass="45743">MPKKTDKKIKQDKKDKKDKKRKREKAKGNNSSEGSTSDSSLFTKGKKKKCSGDIKVDENKVLLTDTLSEAFSCLYNNSPTINYDQNTNMNNSINQGFSQYTPIQSSTPNFQYHGQPYQFQQFPSPPPPPPPLPPHLATNGIEMILNELCKKVDAMETKLNKLDCIEERLNKYESKFTAVDVDMKSCKDRISTLEHSAQFMSDIKDEHQAIKKKLEKVSESIETSKTVNLNVKNRLVDVEKQNFSNNLLFFAIDEQMEITEMDTGINGAQGDTEEANAAGKKEPENCIKIITDFLETRLNIKDAKTRIKLEKAYRLGRKKTNAEKPRPIVVKFAEFGDREMVRKASGRLRQTSFGISPQYPTEVLLKRKKLIPVMKEKRKENKEAYLVGDKLFIEGKLWKE</sequence>
<evidence type="ECO:0000313" key="3">
    <source>
        <dbReference type="Proteomes" id="UP000683360"/>
    </source>
</evidence>
<dbReference type="EMBL" id="CAJPWZ010001439">
    <property type="protein sequence ID" value="CAG2215290.1"/>
    <property type="molecule type" value="Genomic_DNA"/>
</dbReference>
<feature type="compositionally biased region" description="Basic residues" evidence="1">
    <location>
        <begin position="16"/>
        <end position="25"/>
    </location>
</feature>
<gene>
    <name evidence="2" type="ORF">MEDL_29056</name>
</gene>
<evidence type="ECO:0000313" key="2">
    <source>
        <dbReference type="EMBL" id="CAG2215290.1"/>
    </source>
</evidence>
<dbReference type="Proteomes" id="UP000683360">
    <property type="component" value="Unassembled WGS sequence"/>
</dbReference>
<proteinExistence type="predicted"/>
<feature type="region of interest" description="Disordered" evidence="1">
    <location>
        <begin position="1"/>
        <end position="49"/>
    </location>
</feature>
<evidence type="ECO:0000256" key="1">
    <source>
        <dbReference type="SAM" id="MobiDB-lite"/>
    </source>
</evidence>